<evidence type="ECO:0000259" key="4">
    <source>
        <dbReference type="PROSITE" id="PS50222"/>
    </source>
</evidence>
<keyword evidence="1" id="KW-0479">Metal-binding</keyword>
<sequence>MTGEKEKTKKRAQRATSNVFAMFEQNQIAEFKEAFSMMDQNKDGFVDKDDLKDTFASLGRAPPDSEIDAMLNEASGPINFTMFITLFGEKVAGVDPEATIANAFKLFDKEGTGKLDEGPLRQLLTGVGDKLTDDELNQAFKGAPLSKGQLDYQAFSKLMTRGPEDEAGAAPKKK</sequence>
<dbReference type="Pfam" id="PF13499">
    <property type="entry name" value="EF-hand_7"/>
    <property type="match status" value="2"/>
</dbReference>
<dbReference type="SMART" id="SM00054">
    <property type="entry name" value="EFh"/>
    <property type="match status" value="2"/>
</dbReference>
<dbReference type="InterPro" id="IPR050403">
    <property type="entry name" value="Myosin_RLC"/>
</dbReference>
<feature type="domain" description="EF-hand" evidence="4">
    <location>
        <begin position="26"/>
        <end position="61"/>
    </location>
</feature>
<evidence type="ECO:0000256" key="2">
    <source>
        <dbReference type="ARBA" id="ARBA00022737"/>
    </source>
</evidence>
<name>G9B6R2_9BILA</name>
<dbReference type="Gene3D" id="1.10.238.10">
    <property type="entry name" value="EF-hand"/>
    <property type="match status" value="2"/>
</dbReference>
<dbReference type="PROSITE" id="PS50222">
    <property type="entry name" value="EF_HAND_2"/>
    <property type="match status" value="2"/>
</dbReference>
<dbReference type="InterPro" id="IPR011992">
    <property type="entry name" value="EF-hand-dom_pair"/>
</dbReference>
<dbReference type="PROSITE" id="PS00018">
    <property type="entry name" value="EF_HAND_1"/>
    <property type="match status" value="1"/>
</dbReference>
<evidence type="ECO:0000256" key="1">
    <source>
        <dbReference type="ARBA" id="ARBA00022723"/>
    </source>
</evidence>
<dbReference type="CDD" id="cd00051">
    <property type="entry name" value="EFh"/>
    <property type="match status" value="2"/>
</dbReference>
<dbReference type="InterPro" id="IPR002048">
    <property type="entry name" value="EF_hand_dom"/>
</dbReference>
<dbReference type="PANTHER" id="PTHR23049">
    <property type="entry name" value="MYOSIN REGULATORY LIGHT CHAIN 2"/>
    <property type="match status" value="1"/>
</dbReference>
<protein>
    <submittedName>
        <fullName evidence="5">Regulatory myosin light chain</fullName>
    </submittedName>
</protein>
<evidence type="ECO:0000256" key="3">
    <source>
        <dbReference type="ARBA" id="ARBA00022837"/>
    </source>
</evidence>
<proteinExistence type="evidence at transcript level"/>
<dbReference type="SUPFAM" id="SSF47473">
    <property type="entry name" value="EF-hand"/>
    <property type="match status" value="1"/>
</dbReference>
<evidence type="ECO:0000313" key="5">
    <source>
        <dbReference type="EMBL" id="AEJ07959.1"/>
    </source>
</evidence>
<organism evidence="5">
    <name type="scientific">Cryobiotus klebelsbergi</name>
    <dbReference type="NCBI Taxonomy" id="2792769"/>
    <lineage>
        <taxon>Eukaryota</taxon>
        <taxon>Metazoa</taxon>
        <taxon>Ecdysozoa</taxon>
        <taxon>Tardigrada</taxon>
        <taxon>Eutardigrada</taxon>
        <taxon>Parachela</taxon>
        <taxon>Hypsibioidea</taxon>
        <taxon>Hypsibiidae</taxon>
        <taxon>Cryobiotus</taxon>
    </lineage>
</organism>
<keyword evidence="2" id="KW-0677">Repeat</keyword>
<reference evidence="5" key="1">
    <citation type="submission" date="2010-07" db="EMBL/GenBank/DDBJ databases">
        <title>EF-hand proteins and the regulation of actin-myosin interaction in the eutardigrade Hypsibius klebelsbergi (Tardigrada).</title>
        <authorList>
            <person name="Prasath T."/>
            <person name="D'Haese J."/>
            <person name="Greven H."/>
        </authorList>
    </citation>
    <scope>NUCLEOTIDE SEQUENCE</scope>
</reference>
<feature type="domain" description="EF-hand" evidence="4">
    <location>
        <begin position="95"/>
        <end position="130"/>
    </location>
</feature>
<dbReference type="GO" id="GO:0005509">
    <property type="term" value="F:calcium ion binding"/>
    <property type="evidence" value="ECO:0007669"/>
    <property type="project" value="InterPro"/>
</dbReference>
<keyword evidence="3" id="KW-0106">Calcium</keyword>
<dbReference type="FunFam" id="1.10.238.10:FF:000007">
    <property type="entry name" value="Putative myosin regulatory light chain sqh"/>
    <property type="match status" value="1"/>
</dbReference>
<dbReference type="AlphaFoldDB" id="G9B6R2"/>
<dbReference type="InterPro" id="IPR018247">
    <property type="entry name" value="EF_Hand_1_Ca_BS"/>
</dbReference>
<dbReference type="EMBL" id="HM628687">
    <property type="protein sequence ID" value="AEJ07959.1"/>
    <property type="molecule type" value="mRNA"/>
</dbReference>
<dbReference type="GO" id="GO:0009791">
    <property type="term" value="P:post-embryonic development"/>
    <property type="evidence" value="ECO:0007669"/>
    <property type="project" value="UniProtKB-ARBA"/>
</dbReference>
<accession>G9B6R2</accession>